<dbReference type="PANTHER" id="PTHR24220">
    <property type="entry name" value="IMPORT ATP-BINDING PROTEIN"/>
    <property type="match status" value="1"/>
</dbReference>
<dbReference type="GO" id="GO:0022857">
    <property type="term" value="F:transmembrane transporter activity"/>
    <property type="evidence" value="ECO:0007669"/>
    <property type="project" value="TreeGrafter"/>
</dbReference>
<evidence type="ECO:0000256" key="1">
    <source>
        <dbReference type="ARBA" id="ARBA00022448"/>
    </source>
</evidence>
<gene>
    <name evidence="5" type="ORF">HMPREF9220_0177</name>
</gene>
<dbReference type="PANTHER" id="PTHR24220:SF662">
    <property type="entry name" value="ABC TRANSPORTER ATP-BINDING PROTEIN"/>
    <property type="match status" value="1"/>
</dbReference>
<dbReference type="GO" id="GO:0005524">
    <property type="term" value="F:ATP binding"/>
    <property type="evidence" value="ECO:0007669"/>
    <property type="project" value="UniProtKB-KW"/>
</dbReference>
<evidence type="ECO:0000313" key="6">
    <source>
        <dbReference type="Proteomes" id="UP000004594"/>
    </source>
</evidence>
<proteinExistence type="predicted"/>
<sequence>MKITANMITKQYNLNNSNKRIFEAISAINFSVNSGELVVITGRSGSGKSTLLNIMAGLLKPTSGTVLADQSDIYGFTDKELSDFRHHHMGIIPQTEAAIYSLNVEENIKFYISEKEKNINQKCDDLLEELGISNLKKAYPTELSGGELHRMSVARALVRSPEILFADEPTSDLDSENVKIVINLLRKSADEGAAVLVVTHESDFIPYADKHYIMEKGHISKA</sequence>
<feature type="domain" description="ABC transporter" evidence="4">
    <location>
        <begin position="9"/>
        <end position="222"/>
    </location>
</feature>
<dbReference type="AlphaFoldDB" id="E4LAP0"/>
<evidence type="ECO:0000259" key="4">
    <source>
        <dbReference type="PROSITE" id="PS50893"/>
    </source>
</evidence>
<keyword evidence="3 5" id="KW-0067">ATP-binding</keyword>
<evidence type="ECO:0000313" key="5">
    <source>
        <dbReference type="EMBL" id="EFR42211.1"/>
    </source>
</evidence>
<keyword evidence="1" id="KW-0813">Transport</keyword>
<dbReference type="SUPFAM" id="SSF52540">
    <property type="entry name" value="P-loop containing nucleoside triphosphate hydrolases"/>
    <property type="match status" value="1"/>
</dbReference>
<dbReference type="Proteomes" id="UP000004594">
    <property type="component" value="Unassembled WGS sequence"/>
</dbReference>
<reference evidence="5 6" key="1">
    <citation type="submission" date="2010-11" db="EMBL/GenBank/DDBJ databases">
        <authorList>
            <person name="Durkin A.S."/>
            <person name="Madupu R."/>
            <person name="Torralba M."/>
            <person name="Gillis M."/>
            <person name="Methe B."/>
            <person name="Sutton G."/>
            <person name="Nelson K.E."/>
        </authorList>
    </citation>
    <scope>NUCLEOTIDE SEQUENCE [LARGE SCALE GENOMIC DNA]</scope>
    <source>
        <strain evidence="5 6">UPII 345-E</strain>
    </source>
</reference>
<dbReference type="GO" id="GO:0016887">
    <property type="term" value="F:ATP hydrolysis activity"/>
    <property type="evidence" value="ECO:0007669"/>
    <property type="project" value="InterPro"/>
</dbReference>
<dbReference type="InterPro" id="IPR003439">
    <property type="entry name" value="ABC_transporter-like_ATP-bd"/>
</dbReference>
<accession>E4LAP0</accession>
<dbReference type="InterPro" id="IPR003593">
    <property type="entry name" value="AAA+_ATPase"/>
</dbReference>
<comment type="caution">
    <text evidence="5">The sequence shown here is derived from an EMBL/GenBank/DDBJ whole genome shotgun (WGS) entry which is preliminary data.</text>
</comment>
<evidence type="ECO:0000256" key="3">
    <source>
        <dbReference type="ARBA" id="ARBA00022840"/>
    </source>
</evidence>
<dbReference type="OrthoDB" id="9802264at2"/>
<dbReference type="PROSITE" id="PS50893">
    <property type="entry name" value="ABC_TRANSPORTER_2"/>
    <property type="match status" value="1"/>
</dbReference>
<protein>
    <submittedName>
        <fullName evidence="5">ABC transporter, ATP-binding protein</fullName>
    </submittedName>
</protein>
<dbReference type="Gene3D" id="3.40.50.300">
    <property type="entry name" value="P-loop containing nucleotide triphosphate hydrolases"/>
    <property type="match status" value="1"/>
</dbReference>
<name>E4LAP0_9FIRM</name>
<dbReference type="GO" id="GO:0005886">
    <property type="term" value="C:plasma membrane"/>
    <property type="evidence" value="ECO:0007669"/>
    <property type="project" value="TreeGrafter"/>
</dbReference>
<dbReference type="eggNOG" id="COG1136">
    <property type="taxonomic scope" value="Bacteria"/>
</dbReference>
<dbReference type="InterPro" id="IPR027417">
    <property type="entry name" value="P-loop_NTPase"/>
</dbReference>
<dbReference type="Pfam" id="PF00005">
    <property type="entry name" value="ABC_tran"/>
    <property type="match status" value="1"/>
</dbReference>
<dbReference type="EMBL" id="AENT01000030">
    <property type="protein sequence ID" value="EFR42211.1"/>
    <property type="molecule type" value="Genomic_DNA"/>
</dbReference>
<organism evidence="5 6">
    <name type="scientific">Dialister micraerophilus UPII 345-E</name>
    <dbReference type="NCBI Taxonomy" id="910314"/>
    <lineage>
        <taxon>Bacteria</taxon>
        <taxon>Bacillati</taxon>
        <taxon>Bacillota</taxon>
        <taxon>Negativicutes</taxon>
        <taxon>Veillonellales</taxon>
        <taxon>Veillonellaceae</taxon>
        <taxon>Dialister</taxon>
    </lineage>
</organism>
<keyword evidence="2" id="KW-0547">Nucleotide-binding</keyword>
<dbReference type="SMART" id="SM00382">
    <property type="entry name" value="AAA"/>
    <property type="match status" value="1"/>
</dbReference>
<dbReference type="InterPro" id="IPR017911">
    <property type="entry name" value="MacB-like_ATP-bd"/>
</dbReference>
<dbReference type="RefSeq" id="WP_007555262.1">
    <property type="nucleotide sequence ID" value="NZ_AENT01000030.1"/>
</dbReference>
<evidence type="ECO:0000256" key="2">
    <source>
        <dbReference type="ARBA" id="ARBA00022741"/>
    </source>
</evidence>
<dbReference type="CDD" id="cd03255">
    <property type="entry name" value="ABC_MJ0796_LolCDE_FtsE"/>
    <property type="match status" value="1"/>
</dbReference>
<dbReference type="InterPro" id="IPR015854">
    <property type="entry name" value="ABC_transpr_LolD-like"/>
</dbReference>